<comment type="cofactor">
    <cofactor evidence="1 7">
        <name>heme</name>
        <dbReference type="ChEBI" id="CHEBI:30413"/>
    </cofactor>
</comment>
<keyword evidence="6" id="KW-0503">Monooxygenase</keyword>
<keyword evidence="8" id="KW-1133">Transmembrane helix</keyword>
<evidence type="ECO:0000313" key="9">
    <source>
        <dbReference type="EMBL" id="CAF9912007.1"/>
    </source>
</evidence>
<dbReference type="OrthoDB" id="1844152at2759"/>
<sequence length="521" mass="59697">MLQSLQDIVLVSLFFGISWLLLSLSQRWAKSKTRLSIPRIGLDPKVVGIEACKQDFLINGYKYVQEGYKKYKDSMYLVQTADMERIVLSNKFVEELRVLPESKLSTRFAMCERHLGHYTTLDVVLLSHLQNDVCKVHLTQNMPRLIPGLLDESGYAFEQQLGDVTAESWTDKHGHTTILDCITHLASRAFVNKPLCRNPSWLETATGYTLDVFALAGVLRDRSWLIRPLLYLTSSARTKLHSRFKLANSLVGPILQSRMREQQSDNDEKPADLLQWLLENAQGDDRSPERLIHKLLFICLASIHTSTMSACHALYDLCQYPEYAEPLRQEIKGAIREHGSLTYAAINNLRRLDSFIKESQRINHPGSLSFNRKVLENIQLSDGTLLPKGSFITMPTAAISMDPQYYPNPQEFRPWRYFDLRSEKEENANRYQFTSTSASSLPFGHGKFACPGRFFAAGQIKLLLAMIILHYDVKWPEGQVTRPQNVYIDERIGPNRDQIVCFRQRKEEELPLMIPNNIPSS</sequence>
<dbReference type="GO" id="GO:0020037">
    <property type="term" value="F:heme binding"/>
    <property type="evidence" value="ECO:0007669"/>
    <property type="project" value="InterPro"/>
</dbReference>
<keyword evidence="4" id="KW-0560">Oxidoreductase</keyword>
<dbReference type="Proteomes" id="UP000664169">
    <property type="component" value="Unassembled WGS sequence"/>
</dbReference>
<comment type="similarity">
    <text evidence="2">Belongs to the cytochrome P450 family.</text>
</comment>
<dbReference type="EMBL" id="CAJPDQ010000007">
    <property type="protein sequence ID" value="CAF9912007.1"/>
    <property type="molecule type" value="Genomic_DNA"/>
</dbReference>
<keyword evidence="3 7" id="KW-0479">Metal-binding</keyword>
<dbReference type="PANTHER" id="PTHR46206">
    <property type="entry name" value="CYTOCHROME P450"/>
    <property type="match status" value="1"/>
</dbReference>
<dbReference type="InterPro" id="IPR001128">
    <property type="entry name" value="Cyt_P450"/>
</dbReference>
<evidence type="ECO:0008006" key="11">
    <source>
        <dbReference type="Google" id="ProtNLM"/>
    </source>
</evidence>
<keyword evidence="8" id="KW-0472">Membrane</keyword>
<dbReference type="PANTHER" id="PTHR46206:SF6">
    <property type="entry name" value="CYTOCHROME P450 MONOOXYGENASE AN1598-RELATED"/>
    <property type="match status" value="1"/>
</dbReference>
<dbReference type="InterPro" id="IPR036396">
    <property type="entry name" value="Cyt_P450_sf"/>
</dbReference>
<protein>
    <recommendedName>
        <fullName evidence="11">Cytochrome P450</fullName>
    </recommendedName>
</protein>
<gene>
    <name evidence="9" type="ORF">GOMPHAMPRED_007521</name>
</gene>
<dbReference type="PRINTS" id="PR00465">
    <property type="entry name" value="EP450IV"/>
</dbReference>
<dbReference type="SUPFAM" id="SSF48264">
    <property type="entry name" value="Cytochrome P450"/>
    <property type="match status" value="1"/>
</dbReference>
<dbReference type="GO" id="GO:0005506">
    <property type="term" value="F:iron ion binding"/>
    <property type="evidence" value="ECO:0007669"/>
    <property type="project" value="InterPro"/>
</dbReference>
<dbReference type="CDD" id="cd11041">
    <property type="entry name" value="CYP503A1-like"/>
    <property type="match status" value="1"/>
</dbReference>
<proteinExistence type="inferred from homology"/>
<dbReference type="InterPro" id="IPR002403">
    <property type="entry name" value="Cyt_P450_E_grp-IV"/>
</dbReference>
<dbReference type="GO" id="GO:0004497">
    <property type="term" value="F:monooxygenase activity"/>
    <property type="evidence" value="ECO:0007669"/>
    <property type="project" value="UniProtKB-KW"/>
</dbReference>
<feature type="transmembrane region" description="Helical" evidence="8">
    <location>
        <begin position="6"/>
        <end position="24"/>
    </location>
</feature>
<accession>A0A8H3I208</accession>
<keyword evidence="10" id="KW-1185">Reference proteome</keyword>
<keyword evidence="8" id="KW-0812">Transmembrane</keyword>
<feature type="binding site" description="axial binding residue" evidence="7">
    <location>
        <position position="450"/>
    </location>
    <ligand>
        <name>heme</name>
        <dbReference type="ChEBI" id="CHEBI:30413"/>
    </ligand>
    <ligandPart>
        <name>Fe</name>
        <dbReference type="ChEBI" id="CHEBI:18248"/>
    </ligandPart>
</feature>
<evidence type="ECO:0000256" key="7">
    <source>
        <dbReference type="PIRSR" id="PIRSR602403-1"/>
    </source>
</evidence>
<reference evidence="9" key="1">
    <citation type="submission" date="2021-03" db="EMBL/GenBank/DDBJ databases">
        <authorList>
            <person name="Tagirdzhanova G."/>
        </authorList>
    </citation>
    <scope>NUCLEOTIDE SEQUENCE</scope>
</reference>
<comment type="caution">
    <text evidence="9">The sequence shown here is derived from an EMBL/GenBank/DDBJ whole genome shotgun (WGS) entry which is preliminary data.</text>
</comment>
<evidence type="ECO:0000256" key="6">
    <source>
        <dbReference type="ARBA" id="ARBA00023033"/>
    </source>
</evidence>
<keyword evidence="7" id="KW-0349">Heme</keyword>
<evidence type="ECO:0000256" key="8">
    <source>
        <dbReference type="SAM" id="Phobius"/>
    </source>
</evidence>
<organism evidence="9 10">
    <name type="scientific">Gomphillus americanus</name>
    <dbReference type="NCBI Taxonomy" id="1940652"/>
    <lineage>
        <taxon>Eukaryota</taxon>
        <taxon>Fungi</taxon>
        <taxon>Dikarya</taxon>
        <taxon>Ascomycota</taxon>
        <taxon>Pezizomycotina</taxon>
        <taxon>Lecanoromycetes</taxon>
        <taxon>OSLEUM clade</taxon>
        <taxon>Ostropomycetidae</taxon>
        <taxon>Ostropales</taxon>
        <taxon>Graphidaceae</taxon>
        <taxon>Gomphilloideae</taxon>
        <taxon>Gomphillus</taxon>
    </lineage>
</organism>
<keyword evidence="5 7" id="KW-0408">Iron</keyword>
<evidence type="ECO:0000256" key="1">
    <source>
        <dbReference type="ARBA" id="ARBA00001971"/>
    </source>
</evidence>
<dbReference type="GO" id="GO:0016705">
    <property type="term" value="F:oxidoreductase activity, acting on paired donors, with incorporation or reduction of molecular oxygen"/>
    <property type="evidence" value="ECO:0007669"/>
    <property type="project" value="InterPro"/>
</dbReference>
<evidence type="ECO:0000256" key="4">
    <source>
        <dbReference type="ARBA" id="ARBA00023002"/>
    </source>
</evidence>
<dbReference type="AlphaFoldDB" id="A0A8H3I208"/>
<evidence type="ECO:0000256" key="5">
    <source>
        <dbReference type="ARBA" id="ARBA00023004"/>
    </source>
</evidence>
<evidence type="ECO:0000256" key="3">
    <source>
        <dbReference type="ARBA" id="ARBA00022723"/>
    </source>
</evidence>
<name>A0A8H3I208_9LECA</name>
<evidence type="ECO:0000313" key="10">
    <source>
        <dbReference type="Proteomes" id="UP000664169"/>
    </source>
</evidence>
<dbReference type="Pfam" id="PF00067">
    <property type="entry name" value="p450"/>
    <property type="match status" value="1"/>
</dbReference>
<evidence type="ECO:0000256" key="2">
    <source>
        <dbReference type="ARBA" id="ARBA00010617"/>
    </source>
</evidence>
<dbReference type="Gene3D" id="1.10.630.10">
    <property type="entry name" value="Cytochrome P450"/>
    <property type="match status" value="1"/>
</dbReference>